<gene>
    <name evidence="1" type="ORF">S06H3_47362</name>
</gene>
<dbReference type="AlphaFoldDB" id="X1PSG3"/>
<name>X1PSG3_9ZZZZ</name>
<proteinExistence type="predicted"/>
<reference evidence="1" key="1">
    <citation type="journal article" date="2014" name="Front. Microbiol.">
        <title>High frequency of phylogenetically diverse reductive dehalogenase-homologous genes in deep subseafloor sedimentary metagenomes.</title>
        <authorList>
            <person name="Kawai M."/>
            <person name="Futagami T."/>
            <person name="Toyoda A."/>
            <person name="Takaki Y."/>
            <person name="Nishi S."/>
            <person name="Hori S."/>
            <person name="Arai W."/>
            <person name="Tsubouchi T."/>
            <person name="Morono Y."/>
            <person name="Uchiyama I."/>
            <person name="Ito T."/>
            <person name="Fujiyama A."/>
            <person name="Inagaki F."/>
            <person name="Takami H."/>
        </authorList>
    </citation>
    <scope>NUCLEOTIDE SEQUENCE</scope>
    <source>
        <strain evidence="1">Expedition CK06-06</strain>
    </source>
</reference>
<organism evidence="1">
    <name type="scientific">marine sediment metagenome</name>
    <dbReference type="NCBI Taxonomy" id="412755"/>
    <lineage>
        <taxon>unclassified sequences</taxon>
        <taxon>metagenomes</taxon>
        <taxon>ecological metagenomes</taxon>
    </lineage>
</organism>
<evidence type="ECO:0000313" key="1">
    <source>
        <dbReference type="EMBL" id="GAI33814.1"/>
    </source>
</evidence>
<protein>
    <submittedName>
        <fullName evidence="1">Uncharacterized protein</fullName>
    </submittedName>
</protein>
<accession>X1PSG3</accession>
<dbReference type="EMBL" id="BARV01029744">
    <property type="protein sequence ID" value="GAI33814.1"/>
    <property type="molecule type" value="Genomic_DNA"/>
</dbReference>
<comment type="caution">
    <text evidence="1">The sequence shown here is derived from an EMBL/GenBank/DDBJ whole genome shotgun (WGS) entry which is preliminary data.</text>
</comment>
<sequence length="70" mass="7437">MRRLTNPKECARMTVLTIGIEGVVDAVDVVLNSLNGLADGLHLAKLEVSFASVAEPVSGFIVEIVDPECL</sequence>